<organism evidence="1 2">
    <name type="scientific">Chryseolinea lacunae</name>
    <dbReference type="NCBI Taxonomy" id="2801331"/>
    <lineage>
        <taxon>Bacteria</taxon>
        <taxon>Pseudomonadati</taxon>
        <taxon>Bacteroidota</taxon>
        <taxon>Cytophagia</taxon>
        <taxon>Cytophagales</taxon>
        <taxon>Fulvivirgaceae</taxon>
        <taxon>Chryseolinea</taxon>
    </lineage>
</organism>
<keyword evidence="2" id="KW-1185">Reference proteome</keyword>
<evidence type="ECO:0000313" key="1">
    <source>
        <dbReference type="EMBL" id="MBL0743342.1"/>
    </source>
</evidence>
<dbReference type="Proteomes" id="UP000613030">
    <property type="component" value="Unassembled WGS sequence"/>
</dbReference>
<gene>
    <name evidence="1" type="ORF">JI741_19070</name>
</gene>
<accession>A0ABS1KVR6</accession>
<reference evidence="1 2" key="1">
    <citation type="submission" date="2021-01" db="EMBL/GenBank/DDBJ databases">
        <title>Chryseolinea sp. Jin1 Genome sequencing and assembly.</title>
        <authorList>
            <person name="Kim I."/>
        </authorList>
    </citation>
    <scope>NUCLEOTIDE SEQUENCE [LARGE SCALE GENOMIC DNA]</scope>
    <source>
        <strain evidence="1 2">Jin1</strain>
    </source>
</reference>
<evidence type="ECO:0000313" key="2">
    <source>
        <dbReference type="Proteomes" id="UP000613030"/>
    </source>
</evidence>
<name>A0ABS1KVR6_9BACT</name>
<dbReference type="EMBL" id="JAERRB010000006">
    <property type="protein sequence ID" value="MBL0743342.1"/>
    <property type="molecule type" value="Genomic_DNA"/>
</dbReference>
<proteinExistence type="predicted"/>
<comment type="caution">
    <text evidence="1">The sequence shown here is derived from an EMBL/GenBank/DDBJ whole genome shotgun (WGS) entry which is preliminary data.</text>
</comment>
<sequence length="58" mass="6314">MQQIIVGSVFLVALFYVGRLIYKSFQAKASGCATGCGKCGAVDFEKIEAQIKKEQARI</sequence>
<protein>
    <submittedName>
        <fullName evidence="1">FeoB-associated Cys-rich membrane protein</fullName>
    </submittedName>
</protein>
<dbReference type="Pfam" id="PF12669">
    <property type="entry name" value="FeoB_associated"/>
    <property type="match status" value="1"/>
</dbReference>